<accession>A0A3E5A4Q6</accession>
<organism evidence="1 2">
    <name type="scientific">Blautia obeum</name>
    <dbReference type="NCBI Taxonomy" id="40520"/>
    <lineage>
        <taxon>Bacteria</taxon>
        <taxon>Bacillati</taxon>
        <taxon>Bacillota</taxon>
        <taxon>Clostridia</taxon>
        <taxon>Lachnospirales</taxon>
        <taxon>Lachnospiraceae</taxon>
        <taxon>Blautia</taxon>
    </lineage>
</organism>
<evidence type="ECO:0000313" key="1">
    <source>
        <dbReference type="EMBL" id="RGN03795.1"/>
    </source>
</evidence>
<reference evidence="1 2" key="1">
    <citation type="submission" date="2018-08" db="EMBL/GenBank/DDBJ databases">
        <title>A genome reference for cultivated species of the human gut microbiota.</title>
        <authorList>
            <person name="Zou Y."/>
            <person name="Xue W."/>
            <person name="Luo G."/>
        </authorList>
    </citation>
    <scope>NUCLEOTIDE SEQUENCE [LARGE SCALE GENOMIC DNA]</scope>
    <source>
        <strain evidence="1 2">OM06-11AA</strain>
    </source>
</reference>
<dbReference type="RefSeq" id="WP_117739362.1">
    <property type="nucleotide sequence ID" value="NZ_QSUB01000005.1"/>
</dbReference>
<comment type="caution">
    <text evidence="1">The sequence shown here is derived from an EMBL/GenBank/DDBJ whole genome shotgun (WGS) entry which is preliminary data.</text>
</comment>
<dbReference type="AlphaFoldDB" id="A0A3E5A4Q6"/>
<protein>
    <submittedName>
        <fullName evidence="1">Uncharacterized protein</fullName>
    </submittedName>
</protein>
<proteinExistence type="predicted"/>
<gene>
    <name evidence="1" type="ORF">DXB81_11645</name>
</gene>
<dbReference type="Proteomes" id="UP000261222">
    <property type="component" value="Unassembled WGS sequence"/>
</dbReference>
<sequence>MAQQLTDRERKIIKNLIFDGCAEDEIFLQLGATQEQIRELVAEVALETREKMQRIRGLLHYLQQDTLPIERRRHDTIDLLCSLSEVIYFWPVEMREQMDITCRVQHYEERDLKSLAYRLCISEPDYIFLTQAKMLLDDLYATDYRNRYREDPRARR</sequence>
<evidence type="ECO:0000313" key="2">
    <source>
        <dbReference type="Proteomes" id="UP000261222"/>
    </source>
</evidence>
<dbReference type="EMBL" id="QSUB01000005">
    <property type="protein sequence ID" value="RGN03795.1"/>
    <property type="molecule type" value="Genomic_DNA"/>
</dbReference>
<name>A0A3E5A4Q6_9FIRM</name>